<sequence length="70" mass="8175">MEDFLVEKLDMETLKKWGATLNNAKELGFQVGFADDLLRKNSYAYLLTEQAWTRLKKRRFDKSKDLSSDG</sequence>
<evidence type="ECO:0000313" key="1">
    <source>
        <dbReference type="EMBL" id="KAG8479866.1"/>
    </source>
</evidence>
<proteinExistence type="predicted"/>
<dbReference type="EMBL" id="JAHUZN010000011">
    <property type="protein sequence ID" value="KAG8479866.1"/>
    <property type="molecule type" value="Genomic_DNA"/>
</dbReference>
<organism evidence="1 2">
    <name type="scientific">Gossypium anomalum</name>
    <dbReference type="NCBI Taxonomy" id="47600"/>
    <lineage>
        <taxon>Eukaryota</taxon>
        <taxon>Viridiplantae</taxon>
        <taxon>Streptophyta</taxon>
        <taxon>Embryophyta</taxon>
        <taxon>Tracheophyta</taxon>
        <taxon>Spermatophyta</taxon>
        <taxon>Magnoliopsida</taxon>
        <taxon>eudicotyledons</taxon>
        <taxon>Gunneridae</taxon>
        <taxon>Pentapetalae</taxon>
        <taxon>rosids</taxon>
        <taxon>malvids</taxon>
        <taxon>Malvales</taxon>
        <taxon>Malvaceae</taxon>
        <taxon>Malvoideae</taxon>
        <taxon>Gossypium</taxon>
    </lineage>
</organism>
<dbReference type="PANTHER" id="PTHR35021:SF8">
    <property type="entry name" value="FIBER PROTEIN FB17"/>
    <property type="match status" value="1"/>
</dbReference>
<protein>
    <submittedName>
        <fullName evidence="1">Uncharacterized protein</fullName>
    </submittedName>
</protein>
<keyword evidence="2" id="KW-1185">Reference proteome</keyword>
<gene>
    <name evidence="1" type="ORF">CXB51_029653</name>
</gene>
<dbReference type="Proteomes" id="UP000701853">
    <property type="component" value="Chromosome 11"/>
</dbReference>
<dbReference type="AlphaFoldDB" id="A0A8J5YGP0"/>
<evidence type="ECO:0000313" key="2">
    <source>
        <dbReference type="Proteomes" id="UP000701853"/>
    </source>
</evidence>
<dbReference type="OrthoDB" id="997798at2759"/>
<dbReference type="PANTHER" id="PTHR35021">
    <property type="match status" value="1"/>
</dbReference>
<accession>A0A8J5YGP0</accession>
<comment type="caution">
    <text evidence="1">The sequence shown here is derived from an EMBL/GenBank/DDBJ whole genome shotgun (WGS) entry which is preliminary data.</text>
</comment>
<name>A0A8J5YGP0_9ROSI</name>
<reference evidence="1 2" key="1">
    <citation type="journal article" date="2021" name="bioRxiv">
        <title>The Gossypium anomalum genome as a resource for cotton improvement and evolutionary analysis of hybrid incompatibility.</title>
        <authorList>
            <person name="Grover C.E."/>
            <person name="Yuan D."/>
            <person name="Arick M.A."/>
            <person name="Miller E.R."/>
            <person name="Hu G."/>
            <person name="Peterson D.G."/>
            <person name="Wendel J.F."/>
            <person name="Udall J.A."/>
        </authorList>
    </citation>
    <scope>NUCLEOTIDE SEQUENCE [LARGE SCALE GENOMIC DNA]</scope>
    <source>
        <strain evidence="1">JFW-Udall</strain>
        <tissue evidence="1">Leaf</tissue>
    </source>
</reference>